<organism evidence="3 4">
    <name type="scientific">Gallintestinimicrobium propionicum</name>
    <dbReference type="NCBI Taxonomy" id="2981770"/>
    <lineage>
        <taxon>Bacteria</taxon>
        <taxon>Bacillati</taxon>
        <taxon>Bacillota</taxon>
        <taxon>Clostridia</taxon>
        <taxon>Lachnospirales</taxon>
        <taxon>Lachnospiraceae</taxon>
        <taxon>Gallintestinimicrobium</taxon>
    </lineage>
</organism>
<feature type="transmembrane region" description="Helical" evidence="2">
    <location>
        <begin position="138"/>
        <end position="156"/>
    </location>
</feature>
<evidence type="ECO:0000256" key="1">
    <source>
        <dbReference type="SAM" id="MobiDB-lite"/>
    </source>
</evidence>
<accession>A0AAE3ATS4</accession>
<evidence type="ECO:0000256" key="2">
    <source>
        <dbReference type="SAM" id="Phobius"/>
    </source>
</evidence>
<feature type="transmembrane region" description="Helical" evidence="2">
    <location>
        <begin position="168"/>
        <end position="193"/>
    </location>
</feature>
<dbReference type="EMBL" id="JAJEQF010000004">
    <property type="protein sequence ID" value="MCC2166676.1"/>
    <property type="molecule type" value="Genomic_DNA"/>
</dbReference>
<feature type="transmembrane region" description="Helical" evidence="2">
    <location>
        <begin position="60"/>
        <end position="80"/>
    </location>
</feature>
<keyword evidence="2" id="KW-0472">Membrane</keyword>
<protein>
    <recommendedName>
        <fullName evidence="5">DUF624 domain-containing protein</fullName>
    </recommendedName>
</protein>
<evidence type="ECO:0000313" key="4">
    <source>
        <dbReference type="Proteomes" id="UP001199355"/>
    </source>
</evidence>
<proteinExistence type="predicted"/>
<comment type="caution">
    <text evidence="3">The sequence shown here is derived from an EMBL/GenBank/DDBJ whole genome shotgun (WGS) entry which is preliminary data.</text>
</comment>
<evidence type="ECO:0000313" key="3">
    <source>
        <dbReference type="EMBL" id="MCC2166676.1"/>
    </source>
</evidence>
<feature type="transmembrane region" description="Helical" evidence="2">
    <location>
        <begin position="86"/>
        <end position="108"/>
    </location>
</feature>
<keyword evidence="2" id="KW-0812">Transmembrane</keyword>
<keyword evidence="2" id="KW-1133">Transmembrane helix</keyword>
<dbReference type="RefSeq" id="WP_262584855.1">
    <property type="nucleotide sequence ID" value="NZ_JAJEQF010000004.1"/>
</dbReference>
<reference evidence="3 4" key="1">
    <citation type="submission" date="2021-10" db="EMBL/GenBank/DDBJ databases">
        <title>Anaerobic single-cell dispensing facilitates the cultivation of human gut bacteria.</title>
        <authorList>
            <person name="Afrizal A."/>
        </authorList>
    </citation>
    <scope>NUCLEOTIDE SEQUENCE [LARGE SCALE GENOMIC DNA]</scope>
    <source>
        <strain evidence="3 4">CLA-AA-H244</strain>
    </source>
</reference>
<keyword evidence="4" id="KW-1185">Reference proteome</keyword>
<dbReference type="Proteomes" id="UP001199355">
    <property type="component" value="Unassembled WGS sequence"/>
</dbReference>
<feature type="transmembrane region" description="Helical" evidence="2">
    <location>
        <begin position="205"/>
        <end position="229"/>
    </location>
</feature>
<sequence>MKKKKQNYSQLHYEQELAAQKRRSKKHPEPVPEIIPGKEDPQTGILFFLRRILFPNLTDLLLNNLLFFLTVLPLLLLTELTLHTGGLIFLAGAWLFSPIAAAGMAALYHRCCEYTRRIAPSVRIAFVSFFIHNLKASILPGLISGFLWILCGIYIIGGNRQKSTSTLLYYLLIVLILFLVSCYTTMLLLQVALFRLPVKAVLKNAVLLIPSCGFRCIIPALLQLGFILILSSNLWLGLLFFFLGIPGIISTITTHLLWPRLQQILLKEE</sequence>
<feature type="transmembrane region" description="Helical" evidence="2">
    <location>
        <begin position="235"/>
        <end position="258"/>
    </location>
</feature>
<name>A0AAE3ATS4_9FIRM</name>
<gene>
    <name evidence="3" type="ORF">LKD45_02995</name>
</gene>
<feature type="region of interest" description="Disordered" evidence="1">
    <location>
        <begin position="18"/>
        <end position="37"/>
    </location>
</feature>
<dbReference type="AlphaFoldDB" id="A0AAE3ATS4"/>
<evidence type="ECO:0008006" key="5">
    <source>
        <dbReference type="Google" id="ProtNLM"/>
    </source>
</evidence>